<keyword evidence="3" id="KW-0819">tRNA processing</keyword>
<name>A0A2K9NC51_9PROT</name>
<evidence type="ECO:0000256" key="7">
    <source>
        <dbReference type="ARBA" id="ARBA00022842"/>
    </source>
</evidence>
<dbReference type="InterPro" id="IPR050264">
    <property type="entry name" value="Bact_CCA-adding_enz_type3_sf"/>
</dbReference>
<evidence type="ECO:0000256" key="3">
    <source>
        <dbReference type="ARBA" id="ARBA00022694"/>
    </source>
</evidence>
<dbReference type="Gene3D" id="3.30.460.10">
    <property type="entry name" value="Beta Polymerase, domain 2"/>
    <property type="match status" value="1"/>
</dbReference>
<proteinExistence type="inferred from homology"/>
<evidence type="ECO:0000256" key="8">
    <source>
        <dbReference type="RuleBase" id="RU003953"/>
    </source>
</evidence>
<evidence type="ECO:0000256" key="2">
    <source>
        <dbReference type="ARBA" id="ARBA00022679"/>
    </source>
</evidence>
<dbReference type="SUPFAM" id="SSF81891">
    <property type="entry name" value="Poly A polymerase C-terminal region-like"/>
    <property type="match status" value="1"/>
</dbReference>
<keyword evidence="8" id="KW-0694">RNA-binding</keyword>
<dbReference type="Pfam" id="PF12627">
    <property type="entry name" value="PolyA_pol_RNAbd"/>
    <property type="match status" value="1"/>
</dbReference>
<dbReference type="Proteomes" id="UP000234752">
    <property type="component" value="Chromosome eg_1"/>
</dbReference>
<keyword evidence="2 8" id="KW-0808">Transferase</keyword>
<accession>A0A2K9NC51</accession>
<dbReference type="SUPFAM" id="SSF81301">
    <property type="entry name" value="Nucleotidyltransferase"/>
    <property type="match status" value="1"/>
</dbReference>
<comment type="similarity">
    <text evidence="8">Belongs to the tRNA nucleotidyltransferase/poly(A) polymerase family.</text>
</comment>
<evidence type="ECO:0000313" key="10">
    <source>
        <dbReference type="Proteomes" id="UP000234752"/>
    </source>
</evidence>
<evidence type="ECO:0000256" key="1">
    <source>
        <dbReference type="ARBA" id="ARBA00001946"/>
    </source>
</evidence>
<dbReference type="OrthoDB" id="9805698at2"/>
<dbReference type="PANTHER" id="PTHR46173:SF1">
    <property type="entry name" value="CCA TRNA NUCLEOTIDYLTRANSFERASE 1, MITOCHONDRIAL"/>
    <property type="match status" value="1"/>
</dbReference>
<evidence type="ECO:0000256" key="4">
    <source>
        <dbReference type="ARBA" id="ARBA00022695"/>
    </source>
</evidence>
<sequence>MNAAADPDTAPPTHPGPVGLMSGTAARRVMQSLMRTGQEARFIGGCVRDAFLGIQAADIDIATPLVPEEVTRRLRQDGIRVIPTGIEHGTVTALTEGSSFEITTLRRDVETDGRRAVVSFTDDWLEDASRRDFTFNAMSLTPEGELYDPFDGVRDLKAGRVRFIGQARERIAEDVLRILRFFRFHARFGQGRPDPDALAACATLAPLLPSLSGERVQQEVMRILAQDRMVEVWRLMIDCGVVAQTLPHATNVTRLAALDRLEWLVGEAHPMAHLAALLPSGLSAAADTAERMRLSNANRDYLLSLCAPPVDVHPDLTVTSRRHALQKLGPETYRDLLLLAAATRGTPAVELLEALAEAATWIVVPFPLKGRDLLEMGVPPGPEVGVMLASLEGWWAARDYRPTREDCLTELSRRLADRQRDQASPAKP</sequence>
<gene>
    <name evidence="9" type="ORF">C0V82_11000</name>
</gene>
<dbReference type="GO" id="GO:0008033">
    <property type="term" value="P:tRNA processing"/>
    <property type="evidence" value="ECO:0007669"/>
    <property type="project" value="UniProtKB-KW"/>
</dbReference>
<dbReference type="Pfam" id="PF01743">
    <property type="entry name" value="PolyA_pol"/>
    <property type="match status" value="1"/>
</dbReference>
<dbReference type="PANTHER" id="PTHR46173">
    <property type="entry name" value="CCA TRNA NUCLEOTIDYLTRANSFERASE 1, MITOCHONDRIAL"/>
    <property type="match status" value="1"/>
</dbReference>
<keyword evidence="10" id="KW-1185">Reference proteome</keyword>
<dbReference type="GO" id="GO:0016779">
    <property type="term" value="F:nucleotidyltransferase activity"/>
    <property type="evidence" value="ECO:0007669"/>
    <property type="project" value="UniProtKB-KW"/>
</dbReference>
<keyword evidence="6" id="KW-0547">Nucleotide-binding</keyword>
<dbReference type="RefSeq" id="WP_102112386.1">
    <property type="nucleotide sequence ID" value="NZ_BMGN01000002.1"/>
</dbReference>
<dbReference type="CDD" id="cd05398">
    <property type="entry name" value="NT_ClassII-CCAase"/>
    <property type="match status" value="1"/>
</dbReference>
<organism evidence="9 10">
    <name type="scientific">Niveispirillum cyanobacteriorum</name>
    <dbReference type="NCBI Taxonomy" id="1612173"/>
    <lineage>
        <taxon>Bacteria</taxon>
        <taxon>Pseudomonadati</taxon>
        <taxon>Pseudomonadota</taxon>
        <taxon>Alphaproteobacteria</taxon>
        <taxon>Rhodospirillales</taxon>
        <taxon>Azospirillaceae</taxon>
        <taxon>Niveispirillum</taxon>
    </lineage>
</organism>
<evidence type="ECO:0000313" key="9">
    <source>
        <dbReference type="EMBL" id="AUN30710.1"/>
    </source>
</evidence>
<dbReference type="AlphaFoldDB" id="A0A2K9NC51"/>
<dbReference type="Gene3D" id="1.10.3090.10">
    <property type="entry name" value="cca-adding enzyme, domain 2"/>
    <property type="match status" value="1"/>
</dbReference>
<dbReference type="GO" id="GO:0046872">
    <property type="term" value="F:metal ion binding"/>
    <property type="evidence" value="ECO:0007669"/>
    <property type="project" value="UniProtKB-KW"/>
</dbReference>
<comment type="cofactor">
    <cofactor evidence="1">
        <name>Mg(2+)</name>
        <dbReference type="ChEBI" id="CHEBI:18420"/>
    </cofactor>
</comment>
<keyword evidence="7" id="KW-0460">Magnesium</keyword>
<dbReference type="GO" id="GO:0000049">
    <property type="term" value="F:tRNA binding"/>
    <property type="evidence" value="ECO:0007669"/>
    <property type="project" value="TreeGrafter"/>
</dbReference>
<dbReference type="InterPro" id="IPR043519">
    <property type="entry name" value="NT_sf"/>
</dbReference>
<keyword evidence="5" id="KW-0479">Metal-binding</keyword>
<keyword evidence="4" id="KW-0548">Nucleotidyltransferase</keyword>
<evidence type="ECO:0000256" key="6">
    <source>
        <dbReference type="ARBA" id="ARBA00022741"/>
    </source>
</evidence>
<reference evidence="9 10" key="1">
    <citation type="submission" date="2017-12" db="EMBL/GenBank/DDBJ databases">
        <title>Genomes of bacteria within cyanobacterial aggregates.</title>
        <authorList>
            <person name="Cai H."/>
        </authorList>
    </citation>
    <scope>NUCLEOTIDE SEQUENCE [LARGE SCALE GENOMIC DNA]</scope>
    <source>
        <strain evidence="9 10">TH16</strain>
    </source>
</reference>
<dbReference type="InterPro" id="IPR002646">
    <property type="entry name" value="PolA_pol_head_dom"/>
</dbReference>
<dbReference type="EMBL" id="CP025611">
    <property type="protein sequence ID" value="AUN30710.1"/>
    <property type="molecule type" value="Genomic_DNA"/>
</dbReference>
<dbReference type="GO" id="GO:0000166">
    <property type="term" value="F:nucleotide binding"/>
    <property type="evidence" value="ECO:0007669"/>
    <property type="project" value="UniProtKB-KW"/>
</dbReference>
<dbReference type="InterPro" id="IPR032828">
    <property type="entry name" value="PolyA_RNA-bd"/>
</dbReference>
<dbReference type="KEGG" id="ncb:C0V82_11000"/>
<protein>
    <submittedName>
        <fullName evidence="9">CCA tRNA nucleotidyltransferase</fullName>
    </submittedName>
</protein>
<evidence type="ECO:0000256" key="5">
    <source>
        <dbReference type="ARBA" id="ARBA00022723"/>
    </source>
</evidence>